<name>A0ABS1VJB0_9ACTN</name>
<protein>
    <recommendedName>
        <fullName evidence="4">Secreted protein</fullName>
    </recommendedName>
</protein>
<dbReference type="RefSeq" id="WP_202989877.1">
    <property type="nucleotide sequence ID" value="NZ_JAENHO010000001.1"/>
</dbReference>
<sequence length="150" mass="15865">MVAIARTARRSLMVPAATLIVALPLAAASPADAASACGATKTVRISIHYRACNETLSGHKVGGIVFVQNNHGSEVELTVKDGYRINGGGIGWNPNNPQRLTVKTGGHNYAVFPYFAGCHQGNSVGYVFQVYDNRTGKWGAISYSTPVTCP</sequence>
<reference evidence="2 3" key="1">
    <citation type="submission" date="2021-01" db="EMBL/GenBank/DDBJ databases">
        <title>Actinoplanes sp. nov. LDG1-01 isolated from lichen.</title>
        <authorList>
            <person name="Saeng-In P."/>
            <person name="Phongsopitanun W."/>
            <person name="Kanchanasin P."/>
            <person name="Yuki M."/>
            <person name="Kudo T."/>
            <person name="Ohkuma M."/>
            <person name="Tanasupawat S."/>
        </authorList>
    </citation>
    <scope>NUCLEOTIDE SEQUENCE [LARGE SCALE GENOMIC DNA]</scope>
    <source>
        <strain evidence="2 3">LDG1-01</strain>
    </source>
</reference>
<evidence type="ECO:0008006" key="4">
    <source>
        <dbReference type="Google" id="ProtNLM"/>
    </source>
</evidence>
<keyword evidence="3" id="KW-1185">Reference proteome</keyword>
<comment type="caution">
    <text evidence="2">The sequence shown here is derived from an EMBL/GenBank/DDBJ whole genome shotgun (WGS) entry which is preliminary data.</text>
</comment>
<feature type="signal peptide" evidence="1">
    <location>
        <begin position="1"/>
        <end position="33"/>
    </location>
</feature>
<dbReference type="Proteomes" id="UP000598996">
    <property type="component" value="Unassembled WGS sequence"/>
</dbReference>
<evidence type="ECO:0000313" key="3">
    <source>
        <dbReference type="Proteomes" id="UP000598996"/>
    </source>
</evidence>
<evidence type="ECO:0000256" key="1">
    <source>
        <dbReference type="SAM" id="SignalP"/>
    </source>
</evidence>
<organism evidence="2 3">
    <name type="scientific">Paractinoplanes lichenicola</name>
    <dbReference type="NCBI Taxonomy" id="2802976"/>
    <lineage>
        <taxon>Bacteria</taxon>
        <taxon>Bacillati</taxon>
        <taxon>Actinomycetota</taxon>
        <taxon>Actinomycetes</taxon>
        <taxon>Micromonosporales</taxon>
        <taxon>Micromonosporaceae</taxon>
        <taxon>Paractinoplanes</taxon>
    </lineage>
</organism>
<accession>A0ABS1VJB0</accession>
<feature type="chain" id="PRO_5046622616" description="Secreted protein" evidence="1">
    <location>
        <begin position="34"/>
        <end position="150"/>
    </location>
</feature>
<evidence type="ECO:0000313" key="2">
    <source>
        <dbReference type="EMBL" id="MBL7253531.1"/>
    </source>
</evidence>
<gene>
    <name evidence="2" type="ORF">JKJ07_04330</name>
</gene>
<keyword evidence="1" id="KW-0732">Signal</keyword>
<dbReference type="EMBL" id="JAENHO010000001">
    <property type="protein sequence ID" value="MBL7253531.1"/>
    <property type="molecule type" value="Genomic_DNA"/>
</dbReference>
<proteinExistence type="predicted"/>